<evidence type="ECO:0000313" key="10">
    <source>
        <dbReference type="Proteomes" id="UP000537592"/>
    </source>
</evidence>
<evidence type="ECO:0000313" key="9">
    <source>
        <dbReference type="EMBL" id="MBB3808864.1"/>
    </source>
</evidence>
<feature type="domain" description="RecF/RecN/SMC N-terminal" evidence="8">
    <location>
        <begin position="3"/>
        <end position="1136"/>
    </location>
</feature>
<dbReference type="PANTHER" id="PTHR43977">
    <property type="entry name" value="STRUCTURAL MAINTENANCE OF CHROMOSOMES PROTEIN 3"/>
    <property type="match status" value="1"/>
</dbReference>
<dbReference type="Pfam" id="PF02463">
    <property type="entry name" value="SMC_N"/>
    <property type="match status" value="1"/>
</dbReference>
<dbReference type="PIRSF" id="PIRSF005719">
    <property type="entry name" value="SMC"/>
    <property type="match status" value="1"/>
</dbReference>
<dbReference type="NCBIfam" id="TIGR02168">
    <property type="entry name" value="SMC_prok_B"/>
    <property type="match status" value="1"/>
</dbReference>
<comment type="domain">
    <text evidence="7">Contains large globular domains required for ATP hydrolysis at each terminus and a third globular domain forming a flexible hinge near the middle of the molecule. These domains are separated by coiled-coil structures.</text>
</comment>
<dbReference type="Proteomes" id="UP000537592">
    <property type="component" value="Unassembled WGS sequence"/>
</dbReference>
<keyword evidence="5 7" id="KW-0175">Coiled coil</keyword>
<dbReference type="InterPro" id="IPR011890">
    <property type="entry name" value="SMC_prok"/>
</dbReference>
<gene>
    <name evidence="7" type="primary">smc</name>
    <name evidence="9" type="ORF">FHS81_000934</name>
</gene>
<dbReference type="GO" id="GO:0005694">
    <property type="term" value="C:chromosome"/>
    <property type="evidence" value="ECO:0007669"/>
    <property type="project" value="InterPro"/>
</dbReference>
<comment type="function">
    <text evidence="7">Required for chromosome condensation and partitioning.</text>
</comment>
<feature type="coiled-coil region" evidence="7">
    <location>
        <begin position="286"/>
        <end position="334"/>
    </location>
</feature>
<keyword evidence="6 7" id="KW-0238">DNA-binding</keyword>
<dbReference type="GO" id="GO:0007059">
    <property type="term" value="P:chromosome segregation"/>
    <property type="evidence" value="ECO:0007669"/>
    <property type="project" value="UniProtKB-UniRule"/>
</dbReference>
<comment type="subunit">
    <text evidence="7">Homodimer.</text>
</comment>
<comment type="caution">
    <text evidence="9">The sequence shown here is derived from an EMBL/GenBank/DDBJ whole genome shotgun (WGS) entry which is preliminary data.</text>
</comment>
<evidence type="ECO:0000256" key="6">
    <source>
        <dbReference type="ARBA" id="ARBA00023125"/>
    </source>
</evidence>
<evidence type="ECO:0000256" key="7">
    <source>
        <dbReference type="HAMAP-Rule" id="MF_01894"/>
    </source>
</evidence>
<keyword evidence="10" id="KW-1185">Reference proteome</keyword>
<name>A0A7W6EFI4_9HYPH</name>
<dbReference type="EMBL" id="JACICC010000002">
    <property type="protein sequence ID" value="MBB3808864.1"/>
    <property type="molecule type" value="Genomic_DNA"/>
</dbReference>
<keyword evidence="3 7" id="KW-0547">Nucleotide-binding</keyword>
<organism evidence="9 10">
    <name type="scientific">Pseudochelatococcus contaminans</name>
    <dbReference type="NCBI Taxonomy" id="1538103"/>
    <lineage>
        <taxon>Bacteria</taxon>
        <taxon>Pseudomonadati</taxon>
        <taxon>Pseudomonadota</taxon>
        <taxon>Alphaproteobacteria</taxon>
        <taxon>Hyphomicrobiales</taxon>
        <taxon>Chelatococcaceae</taxon>
        <taxon>Pseudochelatococcus</taxon>
    </lineage>
</organism>
<feature type="coiled-coil region" evidence="7">
    <location>
        <begin position="633"/>
        <end position="702"/>
    </location>
</feature>
<dbReference type="InterPro" id="IPR003395">
    <property type="entry name" value="RecF/RecN/SMC_N"/>
</dbReference>
<reference evidence="9 10" key="1">
    <citation type="submission" date="2020-08" db="EMBL/GenBank/DDBJ databases">
        <title>Genomic Encyclopedia of Type Strains, Phase IV (KMG-IV): sequencing the most valuable type-strain genomes for metagenomic binning, comparative biology and taxonomic classification.</title>
        <authorList>
            <person name="Goeker M."/>
        </authorList>
    </citation>
    <scope>NUCLEOTIDE SEQUENCE [LARGE SCALE GENOMIC DNA]</scope>
    <source>
        <strain evidence="9 10">DSM 28760</strain>
    </source>
</reference>
<dbReference type="GO" id="GO:0005524">
    <property type="term" value="F:ATP binding"/>
    <property type="evidence" value="ECO:0007669"/>
    <property type="project" value="UniProtKB-UniRule"/>
</dbReference>
<dbReference type="InterPro" id="IPR036277">
    <property type="entry name" value="SMC_hinge_sf"/>
</dbReference>
<dbReference type="FunFam" id="3.40.50.300:FF:000901">
    <property type="entry name" value="Chromosome partition protein Smc"/>
    <property type="match status" value="1"/>
</dbReference>
<keyword evidence="4 7" id="KW-0067">ATP-binding</keyword>
<dbReference type="InterPro" id="IPR024704">
    <property type="entry name" value="SMC"/>
</dbReference>
<feature type="binding site" evidence="7">
    <location>
        <begin position="32"/>
        <end position="39"/>
    </location>
    <ligand>
        <name>ATP</name>
        <dbReference type="ChEBI" id="CHEBI:30616"/>
    </ligand>
</feature>
<proteinExistence type="inferred from homology"/>
<protein>
    <recommendedName>
        <fullName evidence="7">Chromosome partition protein Smc</fullName>
    </recommendedName>
</protein>
<dbReference type="GO" id="GO:0007062">
    <property type="term" value="P:sister chromatid cohesion"/>
    <property type="evidence" value="ECO:0007669"/>
    <property type="project" value="InterPro"/>
</dbReference>
<dbReference type="RefSeq" id="WP_183750892.1">
    <property type="nucleotide sequence ID" value="NZ_JACICC010000002.1"/>
</dbReference>
<keyword evidence="2 7" id="KW-0963">Cytoplasm</keyword>
<feature type="coiled-coil region" evidence="7">
    <location>
        <begin position="929"/>
        <end position="991"/>
    </location>
</feature>
<evidence type="ECO:0000256" key="5">
    <source>
        <dbReference type="ARBA" id="ARBA00023054"/>
    </source>
</evidence>
<evidence type="ECO:0000259" key="8">
    <source>
        <dbReference type="Pfam" id="PF02463"/>
    </source>
</evidence>
<dbReference type="GO" id="GO:0005737">
    <property type="term" value="C:cytoplasm"/>
    <property type="evidence" value="ECO:0007669"/>
    <property type="project" value="UniProtKB-SubCell"/>
</dbReference>
<feature type="coiled-coil region" evidence="7">
    <location>
        <begin position="391"/>
        <end position="500"/>
    </location>
</feature>
<dbReference type="CDD" id="cd03278">
    <property type="entry name" value="ABC_SMC_barmotin"/>
    <property type="match status" value="1"/>
</dbReference>
<dbReference type="AlphaFoldDB" id="A0A7W6EFI4"/>
<evidence type="ECO:0000256" key="1">
    <source>
        <dbReference type="ARBA" id="ARBA00004496"/>
    </source>
</evidence>
<dbReference type="GO" id="GO:0006260">
    <property type="term" value="P:DNA replication"/>
    <property type="evidence" value="ECO:0007669"/>
    <property type="project" value="UniProtKB-UniRule"/>
</dbReference>
<dbReference type="GO" id="GO:0003677">
    <property type="term" value="F:DNA binding"/>
    <property type="evidence" value="ECO:0007669"/>
    <property type="project" value="UniProtKB-UniRule"/>
</dbReference>
<dbReference type="InterPro" id="IPR027417">
    <property type="entry name" value="P-loop_NTPase"/>
</dbReference>
<dbReference type="SUPFAM" id="SSF52540">
    <property type="entry name" value="P-loop containing nucleoside triphosphate hydrolases"/>
    <property type="match status" value="1"/>
</dbReference>
<dbReference type="GO" id="GO:0016887">
    <property type="term" value="F:ATP hydrolysis activity"/>
    <property type="evidence" value="ECO:0007669"/>
    <property type="project" value="InterPro"/>
</dbReference>
<dbReference type="SUPFAM" id="SSF75553">
    <property type="entry name" value="Smc hinge domain"/>
    <property type="match status" value="1"/>
</dbReference>
<dbReference type="HAMAP" id="MF_01894">
    <property type="entry name" value="Smc_prok"/>
    <property type="match status" value="1"/>
</dbReference>
<evidence type="ECO:0000256" key="4">
    <source>
        <dbReference type="ARBA" id="ARBA00022840"/>
    </source>
</evidence>
<evidence type="ECO:0000256" key="3">
    <source>
        <dbReference type="ARBA" id="ARBA00022741"/>
    </source>
</evidence>
<accession>A0A7W6EFI4</accession>
<sequence>MKLNRLRIVGFKTFVEPSEFLIEPGLTGVVGPNGCGKSNLVEALRWVMGESSYKSLRASGMDDVIFGGSSTRPARNSAEVMLTIDNTARTAPSFCNDSDTLEVSRKITRDSGSAYRINGREARARDVQLLFADAATGARSHAMVRQGQIGEIIAAKPQARRRILEDAAGIAGLHSRRHEAELRLRAAEDNLRRLEDVMHEIDGQVDGLRRQARQAGRYRALSADIRRLEAVSLLIAWCEARDQVAGSAAACGQDESAVTACGERQAQTAYAQGIAAHALAQARAAEEATAQNYQNLVQQHARLEAEEKRARERTADAARRIVELERDIVREKAQAQDAGTTIARLRDEDGALAARLEGADFDLAEAAEVVAMTLAALEDADAELARVQAGVADVAARRAELSRRLTREEERLVELTREHDHVAQELAALIERAGPDDVDILAGRAEACEALYEEAESSADAARAALTEARAEEAALRQPMSEAERRVQRIEAEIAALRRLAAPDARGGGISILDMLQVAKGYETALGAALGDDLLAGLDPSAPAHWRTTWPDENDDTPTAAFPPGVEPLSDKVSGPPALERRLRAIGIVDRESGAELQAILTLGQRLVTREGDVWRWDGFTSAADAPSAASRRLEERNRLADLETEAEQAQEEAGVVRDRLDAAQTRIRSAAEAETRTIDARQAARRTLEDARAALTAAERANTATATRRAALEEAVSRLATGRDQAGEGVKTASAELSALPEVDEAGSARARAAATAARGAHGDAERSLQSLQRDVAARRRRRDAIAAELRAWDERAARAAGVLEDIGERLDIARETQIEQTEAAEELLLQHAVAAGDAREAEAAVVAAGEARRAAETALVTAETAARAALDALSAAREARARSQAVAEAAQENLVRISHRIADALGIAPEQLRAHAGIEEEAEIPAADAVENDLVRLRQERERLGAVNLRAEEELAQMQDKREGIGAEHDELTEAIRRLRTAIGNLNREGRERLLAAFSEVNTHFQHLFTLLFGGGTAELTLIDSDDPLEAGLEIYARPPGKKPQVLTLLSGGEQALTAIALIFAVFLTNPSPVCVLDEVDAPLDDANVERYCALLRDMVERTQTRFIVITHNPITMAAMDRLFGVTMAEKGISQLVSVDLAVAETIREAG</sequence>
<feature type="coiled-coil region" evidence="7">
    <location>
        <begin position="170"/>
        <end position="211"/>
    </location>
</feature>
<dbReference type="Gene3D" id="3.40.50.300">
    <property type="entry name" value="P-loop containing nucleotide triphosphate hydrolases"/>
    <property type="match status" value="2"/>
</dbReference>
<comment type="subcellular location">
    <subcellularLocation>
        <location evidence="1 7">Cytoplasm</location>
    </subcellularLocation>
</comment>
<evidence type="ECO:0000256" key="2">
    <source>
        <dbReference type="ARBA" id="ARBA00022490"/>
    </source>
</evidence>
<comment type="similarity">
    <text evidence="7">Belongs to the SMC family.</text>
</comment>
<dbReference type="GO" id="GO:0030261">
    <property type="term" value="P:chromosome condensation"/>
    <property type="evidence" value="ECO:0007669"/>
    <property type="project" value="InterPro"/>
</dbReference>